<dbReference type="Pfam" id="PF13517">
    <property type="entry name" value="FG-GAP_3"/>
    <property type="match status" value="1"/>
</dbReference>
<feature type="domain" description="ASPIC/UnbV" evidence="2">
    <location>
        <begin position="570"/>
        <end position="627"/>
    </location>
</feature>
<comment type="caution">
    <text evidence="3">The sequence shown here is derived from an EMBL/GenBank/DDBJ whole genome shotgun (WGS) entry which is preliminary data.</text>
</comment>
<dbReference type="RefSeq" id="WP_337712253.1">
    <property type="nucleotide sequence ID" value="NZ_JBBEGL010000001.1"/>
</dbReference>
<dbReference type="InterPro" id="IPR011519">
    <property type="entry name" value="UnbV_ASPIC"/>
</dbReference>
<keyword evidence="4" id="KW-1185">Reference proteome</keyword>
<organism evidence="3 4">
    <name type="scientific">Actinomycetospora aeridis</name>
    <dbReference type="NCBI Taxonomy" id="3129231"/>
    <lineage>
        <taxon>Bacteria</taxon>
        <taxon>Bacillati</taxon>
        <taxon>Actinomycetota</taxon>
        <taxon>Actinomycetes</taxon>
        <taxon>Pseudonocardiales</taxon>
        <taxon>Pseudonocardiaceae</taxon>
        <taxon>Actinomycetospora</taxon>
    </lineage>
</organism>
<accession>A0ABU8N0A8</accession>
<dbReference type="Pfam" id="PF07593">
    <property type="entry name" value="UnbV_ASPIC"/>
    <property type="match status" value="1"/>
</dbReference>
<dbReference type="InterPro" id="IPR027039">
    <property type="entry name" value="Crtac1"/>
</dbReference>
<dbReference type="PANTHER" id="PTHR16026:SF0">
    <property type="entry name" value="CARTILAGE ACIDIC PROTEIN 1"/>
    <property type="match status" value="1"/>
</dbReference>
<sequence>MSALWTVLRFLRRNVAGVVALALVAVLFLAARLPGVTREETTTLAGGYGFESRSIGLPQGLPERQIRAVNQDYANIDAWISSVGAAIAMNDLDGDRLANDLCVVDTRTDQVSITPAPVEGSDERYAPYALTSGDLPMNPHMAPMGCTPADVDQNGRMDLVVYYWGRTPIVHLAQPGVAQGPGAWRATELVPNAGGPTYTGEQWNTNAVAVDDFDSDGTLDLYVGNYFPDGPVLDPTRSGGVAMNASLSNAHNGGRDHVFRGVAGAPGQPASFVEQPGVLPDDISGGWVLGSSASDVDGDQRPELYLAQDHGRDAMLHNRSTPGQIRFEAVHGDRNPTAPKSKRMGADSFKGMAADFADLNRDGVSDLFVSNITQPYGIQESNFQWMATERTPEAMGAAMTEGRAPWVDDSTASGTAWSGWAWDAKAGDFDNSGNLAIAQATGFVKGETNRWPQLQELATANDTLVSDPAMWPRVSRGDDLSGNQPMRFFAPRADGGYADLAHELGLDVPTPTRGVATGDADGDGRLDLAIARQWEEPAFYRNTAPDAGNAMTLNLVREGTQTAGPGSPVVGATAEVTLPDGRKIVERVDGGGGHSGKRSSEVHLGLGAHDAPLPVTLRWRDATGATHTQTVDLAPGRHTVALGQAATVPTTPEDVR</sequence>
<evidence type="ECO:0000259" key="2">
    <source>
        <dbReference type="Pfam" id="PF07593"/>
    </source>
</evidence>
<evidence type="ECO:0000313" key="3">
    <source>
        <dbReference type="EMBL" id="MEJ2885791.1"/>
    </source>
</evidence>
<keyword evidence="1" id="KW-0732">Signal</keyword>
<name>A0ABU8N0A8_9PSEU</name>
<dbReference type="EMBL" id="JBBEGL010000001">
    <property type="protein sequence ID" value="MEJ2885791.1"/>
    <property type="molecule type" value="Genomic_DNA"/>
</dbReference>
<proteinExistence type="predicted"/>
<evidence type="ECO:0000313" key="4">
    <source>
        <dbReference type="Proteomes" id="UP001370100"/>
    </source>
</evidence>
<dbReference type="Gene3D" id="2.130.10.130">
    <property type="entry name" value="Integrin alpha, N-terminal"/>
    <property type="match status" value="1"/>
</dbReference>
<dbReference type="InterPro" id="IPR028994">
    <property type="entry name" value="Integrin_alpha_N"/>
</dbReference>
<dbReference type="InterPro" id="IPR013517">
    <property type="entry name" value="FG-GAP"/>
</dbReference>
<evidence type="ECO:0000256" key="1">
    <source>
        <dbReference type="ARBA" id="ARBA00022729"/>
    </source>
</evidence>
<dbReference type="SUPFAM" id="SSF69318">
    <property type="entry name" value="Integrin alpha N-terminal domain"/>
    <property type="match status" value="1"/>
</dbReference>
<dbReference type="Proteomes" id="UP001370100">
    <property type="component" value="Unassembled WGS sequence"/>
</dbReference>
<protein>
    <submittedName>
        <fullName evidence="3">CRTAC1 family protein</fullName>
    </submittedName>
</protein>
<dbReference type="PANTHER" id="PTHR16026">
    <property type="entry name" value="CARTILAGE ACIDIC PROTEIN 1"/>
    <property type="match status" value="1"/>
</dbReference>
<gene>
    <name evidence="3" type="ORF">WCD41_04965</name>
</gene>
<reference evidence="3 4" key="1">
    <citation type="submission" date="2024-03" db="EMBL/GenBank/DDBJ databases">
        <title>Actinomycetospora sp. OC33-EN06, a novel actinomycete isolated from wild orchid (Aerides multiflora).</title>
        <authorList>
            <person name="Suriyachadkun C."/>
        </authorList>
    </citation>
    <scope>NUCLEOTIDE SEQUENCE [LARGE SCALE GENOMIC DNA]</scope>
    <source>
        <strain evidence="3 4">OC33-EN06</strain>
    </source>
</reference>